<evidence type="ECO:0000313" key="2">
    <source>
        <dbReference type="EMBL" id="QBK89272.1"/>
    </source>
</evidence>
<gene>
    <name evidence="2" type="ORF">LCMiAC02_03670</name>
</gene>
<dbReference type="SUPFAM" id="SSF54495">
    <property type="entry name" value="UBC-like"/>
    <property type="match status" value="1"/>
</dbReference>
<dbReference type="CDD" id="cd23802">
    <property type="entry name" value="UBCc_UBE2Q"/>
    <property type="match status" value="1"/>
</dbReference>
<feature type="compositionally biased region" description="Basic and acidic residues" evidence="1">
    <location>
        <begin position="554"/>
        <end position="567"/>
    </location>
</feature>
<dbReference type="EMBL" id="MK500411">
    <property type="protein sequence ID" value="QBK89272.1"/>
    <property type="molecule type" value="Genomic_DNA"/>
</dbReference>
<dbReference type="InterPro" id="IPR016135">
    <property type="entry name" value="UBQ-conjugating_enzyme/RWD"/>
</dbReference>
<proteinExistence type="predicted"/>
<dbReference type="Gene3D" id="3.10.110.10">
    <property type="entry name" value="Ubiquitin Conjugating Enzyme"/>
    <property type="match status" value="1"/>
</dbReference>
<feature type="compositionally biased region" description="Acidic residues" evidence="1">
    <location>
        <begin position="568"/>
        <end position="608"/>
    </location>
</feature>
<sequence length="629" mass="74970">MKNIISDWLSSSKNYIKLIKFDENKLQFMMGKQKFILNISHTYSDDNDDIITVTYNSFDEEFVQEILFTVNEQQVKKKMKLTELLDYIEQQFEKYSKMNKDTIDSEDEDEYIIDSEDILIDDEDTTDSENKNFTNIVYEFVKDKKNNFSGFGIYGKDINDFSHKNTKINELYLKLRKISLKNNHETVSTDDNNNTESLLEANISSNILINQYIDILKKQDKRYKIGLVNNNIYHWKVLFSNFSNEQINNDLEEIKKKHKYNYIEIDISFDDKLFPNYPPIVKIIKPYLTDLLMKEIPRMNMLKFRYWTPCRDLVEIIEKLYDVLNTYGKINKTTEIEIDHKHDIINETCTIKETSFFDSRINQARLVNCITFEKLLIKLSSLYNYSKDSFDDTKYKIMYSTDHIIKTKYDETMKILTSISDIIEHGLSPTVCEILQKSDFVQIIIMCMKNIELLDIRKEIYKLMLNLISKLATENTVHILFTEINNVSIYHVIKRLSDEGLNLQIAVARKGAFYSLNGITISTLDIIDNLYDKIYKFKYQMDKYQVEINMQNIENKETKEHQDKETEEHQDEETEENQDEETEEHQDEETEEHQDEETEEHQDEEVENFMENMGWETGEFQFEGEFQWE</sequence>
<evidence type="ECO:0000256" key="1">
    <source>
        <dbReference type="SAM" id="MobiDB-lite"/>
    </source>
</evidence>
<protein>
    <submittedName>
        <fullName evidence="2">Uncharacterized protein</fullName>
    </submittedName>
</protein>
<feature type="region of interest" description="Disordered" evidence="1">
    <location>
        <begin position="554"/>
        <end position="629"/>
    </location>
</feature>
<name>A0A4D5XFG0_9VIRU</name>
<reference evidence="2" key="1">
    <citation type="journal article" date="2019" name="MBio">
        <title>Virus Genomes from Deep Sea Sediments Expand the Ocean Megavirome and Support Independent Origins of Viral Gigantism.</title>
        <authorList>
            <person name="Backstrom D."/>
            <person name="Yutin N."/>
            <person name="Jorgensen S.L."/>
            <person name="Dharamshi J."/>
            <person name="Homa F."/>
            <person name="Zaremba-Niedwiedzka K."/>
            <person name="Spang A."/>
            <person name="Wolf Y.I."/>
            <person name="Koonin E.V."/>
            <person name="Ettema T.J."/>
        </authorList>
    </citation>
    <scope>NUCLEOTIDE SEQUENCE</scope>
</reference>
<organism evidence="2">
    <name type="scientific">Mimivirus LCMiAC02</name>
    <dbReference type="NCBI Taxonomy" id="2506609"/>
    <lineage>
        <taxon>Viruses</taxon>
        <taxon>Varidnaviria</taxon>
        <taxon>Bamfordvirae</taxon>
        <taxon>Nucleocytoviricota</taxon>
        <taxon>Megaviricetes</taxon>
        <taxon>Imitervirales</taxon>
        <taxon>Mimiviridae</taxon>
        <taxon>Klosneuvirinae</taxon>
    </lineage>
</organism>
<feature type="compositionally biased region" description="Low complexity" evidence="1">
    <location>
        <begin position="614"/>
        <end position="629"/>
    </location>
</feature>
<accession>A0A4D5XFG0</accession>